<dbReference type="AlphaFoldDB" id="A0A366J9Y5"/>
<feature type="signal peptide" evidence="2">
    <location>
        <begin position="1"/>
        <end position="30"/>
    </location>
</feature>
<feature type="transmembrane region" description="Helical" evidence="1">
    <location>
        <begin position="54"/>
        <end position="71"/>
    </location>
</feature>
<dbReference type="Gene3D" id="1.20.5.80">
    <property type="match status" value="1"/>
</dbReference>
<feature type="chain" id="PRO_5016800999" evidence="2">
    <location>
        <begin position="31"/>
        <end position="79"/>
    </location>
</feature>
<protein>
    <submittedName>
        <fullName evidence="3">Major coat protein Gp8</fullName>
    </submittedName>
</protein>
<reference evidence="3 4" key="1">
    <citation type="submission" date="2018-06" db="EMBL/GenBank/DDBJ databases">
        <title>Genomic Encyclopedia of Type Strains, Phase III (KMG-III): the genomes of soil and plant-associated and newly described type strains.</title>
        <authorList>
            <person name="Whitman W."/>
        </authorList>
    </citation>
    <scope>NUCLEOTIDE SEQUENCE [LARGE SCALE GENOMIC DNA]</scope>
    <source>
        <strain evidence="3 4">CECT 7377</strain>
    </source>
</reference>
<evidence type="ECO:0000313" key="4">
    <source>
        <dbReference type="Proteomes" id="UP000252792"/>
    </source>
</evidence>
<dbReference type="EMBL" id="QNSE01000007">
    <property type="protein sequence ID" value="RBP83189.1"/>
    <property type="molecule type" value="Genomic_DNA"/>
</dbReference>
<dbReference type="PIRSF" id="PIRSF004117">
    <property type="entry name" value="Phage_coat_B"/>
    <property type="match status" value="1"/>
</dbReference>
<keyword evidence="1" id="KW-0472">Membrane</keyword>
<evidence type="ECO:0000313" key="3">
    <source>
        <dbReference type="EMBL" id="RBP83189.1"/>
    </source>
</evidence>
<dbReference type="Proteomes" id="UP000252792">
    <property type="component" value="Unassembled WGS sequence"/>
</dbReference>
<name>A0A366J9Y5_9GAMM</name>
<accession>A0A366J9Y5</accession>
<dbReference type="InterPro" id="IPR008020">
    <property type="entry name" value="G8P"/>
</dbReference>
<dbReference type="Pfam" id="PF19199">
    <property type="entry name" value="Phage_coatGP8"/>
    <property type="match status" value="1"/>
</dbReference>
<keyword evidence="1" id="KW-0812">Transmembrane</keyword>
<dbReference type="SUPFAM" id="SSF57987">
    <property type="entry name" value="Inovirus (filamentous phage) major coat protein"/>
    <property type="match status" value="1"/>
</dbReference>
<organism evidence="3 4">
    <name type="scientific">Marinomonas rhizomae</name>
    <dbReference type="NCBI Taxonomy" id="491948"/>
    <lineage>
        <taxon>Bacteria</taxon>
        <taxon>Pseudomonadati</taxon>
        <taxon>Pseudomonadota</taxon>
        <taxon>Gammaproteobacteria</taxon>
        <taxon>Oceanospirillales</taxon>
        <taxon>Oceanospirillaceae</taxon>
        <taxon>Marinomonas</taxon>
    </lineage>
</organism>
<keyword evidence="1" id="KW-1133">Transmembrane helix</keyword>
<keyword evidence="2" id="KW-0732">Signal</keyword>
<sequence>MKIKSFVNKVKSKVAVASSIVAVSISSAHAELPVDAQAAVDSVSTFATDMITWAWPVVATVTVAGVGINLFKKFTSKAT</sequence>
<evidence type="ECO:0000256" key="1">
    <source>
        <dbReference type="SAM" id="Phobius"/>
    </source>
</evidence>
<keyword evidence="4" id="KW-1185">Reference proteome</keyword>
<comment type="caution">
    <text evidence="3">The sequence shown here is derived from an EMBL/GenBank/DDBJ whole genome shotgun (WGS) entry which is preliminary data.</text>
</comment>
<evidence type="ECO:0000256" key="2">
    <source>
        <dbReference type="SAM" id="SignalP"/>
    </source>
</evidence>
<keyword evidence="3" id="KW-0167">Capsid protein</keyword>
<dbReference type="RefSeq" id="WP_113916744.1">
    <property type="nucleotide sequence ID" value="NZ_QNSE01000007.1"/>
</dbReference>
<keyword evidence="3" id="KW-0946">Virion</keyword>
<dbReference type="InterPro" id="IPR023390">
    <property type="entry name" value="Phage_M13_G8P_capsid_dom_sf"/>
</dbReference>
<proteinExistence type="predicted"/>
<gene>
    <name evidence="3" type="ORF">DFP80_107167</name>
</gene>